<dbReference type="EMBL" id="DVFZ01000072">
    <property type="protein sequence ID" value="HIQ82919.1"/>
    <property type="molecule type" value="Genomic_DNA"/>
</dbReference>
<reference evidence="1" key="1">
    <citation type="submission" date="2020-10" db="EMBL/GenBank/DDBJ databases">
        <authorList>
            <person name="Gilroy R."/>
        </authorList>
    </citation>
    <scope>NUCLEOTIDE SEQUENCE</scope>
    <source>
        <strain evidence="1">ChiSjej6B24-2974</strain>
    </source>
</reference>
<comment type="caution">
    <text evidence="1">The sequence shown here is derived from an EMBL/GenBank/DDBJ whole genome shotgun (WGS) entry which is preliminary data.</text>
</comment>
<accession>A0A9D0ZP76</accession>
<name>A0A9D0ZP76_9FIRM</name>
<dbReference type="AlphaFoldDB" id="A0A9D0ZP76"/>
<organism evidence="1 2">
    <name type="scientific">Candidatus Pullichristensenella stercorigallinarum</name>
    <dbReference type="NCBI Taxonomy" id="2840909"/>
    <lineage>
        <taxon>Bacteria</taxon>
        <taxon>Bacillati</taxon>
        <taxon>Bacillota</taxon>
        <taxon>Clostridia</taxon>
        <taxon>Candidatus Pullichristensenella</taxon>
    </lineage>
</organism>
<dbReference type="Proteomes" id="UP000824260">
    <property type="component" value="Unassembled WGS sequence"/>
</dbReference>
<proteinExistence type="predicted"/>
<evidence type="ECO:0000313" key="1">
    <source>
        <dbReference type="EMBL" id="HIQ82919.1"/>
    </source>
</evidence>
<evidence type="ECO:0000313" key="2">
    <source>
        <dbReference type="Proteomes" id="UP000824260"/>
    </source>
</evidence>
<reference evidence="1" key="2">
    <citation type="journal article" date="2021" name="PeerJ">
        <title>Extensive microbial diversity within the chicken gut microbiome revealed by metagenomics and culture.</title>
        <authorList>
            <person name="Gilroy R."/>
            <person name="Ravi A."/>
            <person name="Getino M."/>
            <person name="Pursley I."/>
            <person name="Horton D.L."/>
            <person name="Alikhan N.F."/>
            <person name="Baker D."/>
            <person name="Gharbi K."/>
            <person name="Hall N."/>
            <person name="Watson M."/>
            <person name="Adriaenssens E.M."/>
            <person name="Foster-Nyarko E."/>
            <person name="Jarju S."/>
            <person name="Secka A."/>
            <person name="Antonio M."/>
            <person name="Oren A."/>
            <person name="Chaudhuri R.R."/>
            <person name="La Ragione R."/>
            <person name="Hildebrand F."/>
            <person name="Pallen M.J."/>
        </authorList>
    </citation>
    <scope>NUCLEOTIDE SEQUENCE</scope>
    <source>
        <strain evidence="1">ChiSjej6B24-2974</strain>
    </source>
</reference>
<protein>
    <submittedName>
        <fullName evidence="1">Uncharacterized protein</fullName>
    </submittedName>
</protein>
<sequence>MRIDTNIAPVGVEIEGREYPLAPRTAALAEKLRRAEQRAVRRGRPRHELELEQLELLLGRGAVRELFCQGGRENLDRLEAIYYGVLTALEAPARARREEHTQALAGEMKALAEAVRPLAELAALLRGGTGREAAQDHGAGQ</sequence>
<gene>
    <name evidence="1" type="ORF">IAA52_07420</name>
</gene>